<keyword evidence="1" id="KW-0812">Transmembrane</keyword>
<feature type="transmembrane region" description="Helical" evidence="1">
    <location>
        <begin position="18"/>
        <end position="36"/>
    </location>
</feature>
<evidence type="ECO:0000313" key="3">
    <source>
        <dbReference type="Proteomes" id="UP000565286"/>
    </source>
</evidence>
<evidence type="ECO:0000313" key="2">
    <source>
        <dbReference type="EMBL" id="MBB3948291.1"/>
    </source>
</evidence>
<proteinExistence type="predicted"/>
<name>A0A7W6G587_9HYPH</name>
<accession>A0A7W6G587</accession>
<comment type="caution">
    <text evidence="2">The sequence shown here is derived from an EMBL/GenBank/DDBJ whole genome shotgun (WGS) entry which is preliminary data.</text>
</comment>
<keyword evidence="1" id="KW-1133">Transmembrane helix</keyword>
<keyword evidence="3" id="KW-1185">Reference proteome</keyword>
<protein>
    <submittedName>
        <fullName evidence="2">Uncharacterized protein</fullName>
    </submittedName>
</protein>
<dbReference type="EMBL" id="JACIDV010000016">
    <property type="protein sequence ID" value="MBB3948291.1"/>
    <property type="molecule type" value="Genomic_DNA"/>
</dbReference>
<sequence length="38" mass="4374">MAYDWSGGRVRQFRRLKLAMVVGTVFLVVLLVGQFWSS</sequence>
<evidence type="ECO:0000256" key="1">
    <source>
        <dbReference type="SAM" id="Phobius"/>
    </source>
</evidence>
<reference evidence="2 3" key="1">
    <citation type="submission" date="2020-08" db="EMBL/GenBank/DDBJ databases">
        <title>Genomic Encyclopedia of Type Strains, Phase IV (KMG-IV): sequencing the most valuable type-strain genomes for metagenomic binning, comparative biology and taxonomic classification.</title>
        <authorList>
            <person name="Goeker M."/>
        </authorList>
    </citation>
    <scope>NUCLEOTIDE SEQUENCE [LARGE SCALE GENOMIC DNA]</scope>
    <source>
        <strain evidence="2 3">DSM 26438</strain>
    </source>
</reference>
<dbReference type="Proteomes" id="UP000565286">
    <property type="component" value="Unassembled WGS sequence"/>
</dbReference>
<keyword evidence="1" id="KW-0472">Membrane</keyword>
<dbReference type="AlphaFoldDB" id="A0A7W6G587"/>
<organism evidence="2 3">
    <name type="scientific">Rhizobium skierniewicense</name>
    <dbReference type="NCBI Taxonomy" id="984260"/>
    <lineage>
        <taxon>Bacteria</taxon>
        <taxon>Pseudomonadati</taxon>
        <taxon>Pseudomonadota</taxon>
        <taxon>Alphaproteobacteria</taxon>
        <taxon>Hyphomicrobiales</taxon>
        <taxon>Rhizobiaceae</taxon>
        <taxon>Rhizobium/Agrobacterium group</taxon>
        <taxon>Rhizobium</taxon>
    </lineage>
</organism>
<gene>
    <name evidence="2" type="ORF">GGQ73_004267</name>
</gene>